<evidence type="ECO:0000259" key="5">
    <source>
        <dbReference type="Pfam" id="PF13470"/>
    </source>
</evidence>
<dbReference type="Gene3D" id="3.40.50.1010">
    <property type="entry name" value="5'-nuclease"/>
    <property type="match status" value="1"/>
</dbReference>
<feature type="domain" description="PIN" evidence="5">
    <location>
        <begin position="6"/>
        <end position="86"/>
    </location>
</feature>
<gene>
    <name evidence="6" type="ORF">CE91St30_08920</name>
</gene>
<evidence type="ECO:0000256" key="4">
    <source>
        <dbReference type="ARBA" id="ARBA00022842"/>
    </source>
</evidence>
<dbReference type="Proteomes" id="UP001320544">
    <property type="component" value="Chromosome"/>
</dbReference>
<evidence type="ECO:0000256" key="2">
    <source>
        <dbReference type="ARBA" id="ARBA00022723"/>
    </source>
</evidence>
<dbReference type="SUPFAM" id="SSF88723">
    <property type="entry name" value="PIN domain-like"/>
    <property type="match status" value="1"/>
</dbReference>
<reference evidence="6 7" key="1">
    <citation type="submission" date="2022-01" db="EMBL/GenBank/DDBJ databases">
        <title>Novel bile acid biosynthetic pathways are enriched in the microbiome of centenarians.</title>
        <authorList>
            <person name="Sato Y."/>
            <person name="Atarashi K."/>
            <person name="Plichta R.D."/>
            <person name="Arai Y."/>
            <person name="Sasajima S."/>
            <person name="Kearney M.S."/>
            <person name="Suda W."/>
            <person name="Takeshita K."/>
            <person name="Sasaki T."/>
            <person name="Okamoto S."/>
            <person name="Skelly N.A."/>
            <person name="Okamura Y."/>
            <person name="Vlamakis H."/>
            <person name="Li Y."/>
            <person name="Tanoue T."/>
            <person name="Takei H."/>
            <person name="Nittono H."/>
            <person name="Narushima S."/>
            <person name="Irie J."/>
            <person name="Itoh H."/>
            <person name="Moriya K."/>
            <person name="Sugiura Y."/>
            <person name="Suematsu M."/>
            <person name="Moritoki N."/>
            <person name="Shibata S."/>
            <person name="Littman R.D."/>
            <person name="Fischbach A.M."/>
            <person name="Uwamino Y."/>
            <person name="Inoue T."/>
            <person name="Honda A."/>
            <person name="Hattori M."/>
            <person name="Murai T."/>
            <person name="Xavier J.R."/>
            <person name="Hirose N."/>
            <person name="Honda K."/>
        </authorList>
    </citation>
    <scope>NUCLEOTIDE SEQUENCE [LARGE SCALE GENOMIC DNA]</scope>
    <source>
        <strain evidence="6 7">CE91-St30</strain>
    </source>
</reference>
<keyword evidence="7" id="KW-1185">Reference proteome</keyword>
<protein>
    <recommendedName>
        <fullName evidence="5">PIN domain-containing protein</fullName>
    </recommendedName>
</protein>
<evidence type="ECO:0000256" key="1">
    <source>
        <dbReference type="ARBA" id="ARBA00022722"/>
    </source>
</evidence>
<accession>A0ABN6MD51</accession>
<organism evidence="6 7">
    <name type="scientific">Raoultibacter timonensis</name>
    <dbReference type="NCBI Taxonomy" id="1907662"/>
    <lineage>
        <taxon>Bacteria</taxon>
        <taxon>Bacillati</taxon>
        <taxon>Actinomycetota</taxon>
        <taxon>Coriobacteriia</taxon>
        <taxon>Eggerthellales</taxon>
        <taxon>Eggerthellaceae</taxon>
        <taxon>Raoultibacter</taxon>
    </lineage>
</organism>
<dbReference type="InterPro" id="IPR029060">
    <property type="entry name" value="PIN-like_dom_sf"/>
</dbReference>
<dbReference type="EMBL" id="AP025564">
    <property type="protein sequence ID" value="BDE95559.1"/>
    <property type="molecule type" value="Genomic_DNA"/>
</dbReference>
<keyword evidence="1" id="KW-0540">Nuclease</keyword>
<keyword evidence="4" id="KW-0460">Magnesium</keyword>
<evidence type="ECO:0000313" key="6">
    <source>
        <dbReference type="EMBL" id="BDE95559.1"/>
    </source>
</evidence>
<proteinExistence type="predicted"/>
<evidence type="ECO:0000256" key="3">
    <source>
        <dbReference type="ARBA" id="ARBA00022801"/>
    </source>
</evidence>
<evidence type="ECO:0000313" key="7">
    <source>
        <dbReference type="Proteomes" id="UP001320544"/>
    </source>
</evidence>
<dbReference type="Pfam" id="PF13470">
    <property type="entry name" value="PIN_3"/>
    <property type="match status" value="1"/>
</dbReference>
<keyword evidence="2" id="KW-0479">Metal-binding</keyword>
<keyword evidence="3" id="KW-0378">Hydrolase</keyword>
<name>A0ABN6MD51_9ACTN</name>
<dbReference type="InterPro" id="IPR002716">
    <property type="entry name" value="PIN_dom"/>
</dbReference>
<sequence>MNSRMKVCFDTNVIIDIRSRTEGFFAPYSSLDVALSEGMDICISAGSLSDFAYILAARKHASEKQARQMTPEVLDVFEVLDLTVSKAVPCAGRRRLARMRRRMAGI</sequence>
<dbReference type="RefSeq" id="WP_146040728.1">
    <property type="nucleotide sequence ID" value="NZ_AP025564.1"/>
</dbReference>